<keyword evidence="2" id="KW-1185">Reference proteome</keyword>
<comment type="caution">
    <text evidence="1">The sequence shown here is derived from an EMBL/GenBank/DDBJ whole genome shotgun (WGS) entry which is preliminary data.</text>
</comment>
<gene>
    <name evidence="1" type="ORF">PGH07_09660</name>
</gene>
<name>A0ABT7R021_9BACT</name>
<organism evidence="1 2">
    <name type="scientific">Sulfurovum zhangzhouensis</name>
    <dbReference type="NCBI Taxonomy" id="3019067"/>
    <lineage>
        <taxon>Bacteria</taxon>
        <taxon>Pseudomonadati</taxon>
        <taxon>Campylobacterota</taxon>
        <taxon>Epsilonproteobacteria</taxon>
        <taxon>Campylobacterales</taxon>
        <taxon>Sulfurovaceae</taxon>
        <taxon>Sulfurovum</taxon>
    </lineage>
</organism>
<reference evidence="1" key="1">
    <citation type="submission" date="2023-01" db="EMBL/GenBank/DDBJ databases">
        <title>Sulfurovum sp. zt1-1 genome assembly.</title>
        <authorList>
            <person name="Wang J."/>
        </authorList>
    </citation>
    <scope>NUCLEOTIDE SEQUENCE</scope>
    <source>
        <strain evidence="1">Zt1-1</strain>
    </source>
</reference>
<accession>A0ABT7R021</accession>
<dbReference type="RefSeq" id="WP_289414252.1">
    <property type="nucleotide sequence ID" value="NZ_JAQIBD010000003.1"/>
</dbReference>
<proteinExistence type="predicted"/>
<evidence type="ECO:0000313" key="2">
    <source>
        <dbReference type="Proteomes" id="UP001169069"/>
    </source>
</evidence>
<dbReference type="EMBL" id="JAQIBD010000003">
    <property type="protein sequence ID" value="MDM5272445.1"/>
    <property type="molecule type" value="Genomic_DNA"/>
</dbReference>
<protein>
    <submittedName>
        <fullName evidence="1">Uncharacterized protein</fullName>
    </submittedName>
</protein>
<evidence type="ECO:0000313" key="1">
    <source>
        <dbReference type="EMBL" id="MDM5272445.1"/>
    </source>
</evidence>
<sequence>MKNFEKLTHEHNLKEIIKSAFDMDFPISGGWGYTLEEATVVNDLRDIPLTQFEHTFASMRAYGEMNMALPENQRYGSINVNERHREKVIHDNKTYEKITYEISAMKESVYATLIDEYKEGYGKEGFDIEDHFQKRRESTLKREVIHWFDITQII</sequence>
<dbReference type="Proteomes" id="UP001169069">
    <property type="component" value="Unassembled WGS sequence"/>
</dbReference>